<dbReference type="AlphaFoldDB" id="A0A7J6PYE4"/>
<proteinExistence type="predicted"/>
<evidence type="ECO:0000313" key="3">
    <source>
        <dbReference type="Proteomes" id="UP000553632"/>
    </source>
</evidence>
<keyword evidence="3" id="KW-1185">Reference proteome</keyword>
<reference evidence="2 3" key="1">
    <citation type="submission" date="2020-04" db="EMBL/GenBank/DDBJ databases">
        <title>Perkinsus olseni comparative genomics.</title>
        <authorList>
            <person name="Bogema D.R."/>
        </authorList>
    </citation>
    <scope>NUCLEOTIDE SEQUENCE [LARGE SCALE GENOMIC DNA]</scope>
    <source>
        <strain evidence="2 3">ATCC PRA-207</strain>
    </source>
</reference>
<feature type="region of interest" description="Disordered" evidence="1">
    <location>
        <begin position="1"/>
        <end position="41"/>
    </location>
</feature>
<dbReference type="Proteomes" id="UP000553632">
    <property type="component" value="Unassembled WGS sequence"/>
</dbReference>
<name>A0A7J6PYE4_PEROL</name>
<sequence length="118" mass="12529">MNHWMMLVPTSPPSLRSTKTSIGISEAPDSDIVTPKSPDPRVAGAADDTYALSIDTNIGTRQGPSESVDLVKRIEENARQAAASRQGAAMFASGVLPMFNPARPHKNLSERVGLSTPS</sequence>
<protein>
    <submittedName>
        <fullName evidence="2">Uncharacterized protein</fullName>
    </submittedName>
</protein>
<evidence type="ECO:0000313" key="2">
    <source>
        <dbReference type="EMBL" id="KAF4701082.1"/>
    </source>
</evidence>
<comment type="caution">
    <text evidence="2">The sequence shown here is derived from an EMBL/GenBank/DDBJ whole genome shotgun (WGS) entry which is preliminary data.</text>
</comment>
<dbReference type="EMBL" id="JABANO010036882">
    <property type="protein sequence ID" value="KAF4701082.1"/>
    <property type="molecule type" value="Genomic_DNA"/>
</dbReference>
<accession>A0A7J6PYE4</accession>
<gene>
    <name evidence="2" type="ORF">FOZ63_028754</name>
</gene>
<feature type="compositionally biased region" description="Polar residues" evidence="1">
    <location>
        <begin position="13"/>
        <end position="23"/>
    </location>
</feature>
<organism evidence="2 3">
    <name type="scientific">Perkinsus olseni</name>
    <name type="common">Perkinsus atlanticus</name>
    <dbReference type="NCBI Taxonomy" id="32597"/>
    <lineage>
        <taxon>Eukaryota</taxon>
        <taxon>Sar</taxon>
        <taxon>Alveolata</taxon>
        <taxon>Perkinsozoa</taxon>
        <taxon>Perkinsea</taxon>
        <taxon>Perkinsida</taxon>
        <taxon>Perkinsidae</taxon>
        <taxon>Perkinsus</taxon>
    </lineage>
</organism>
<evidence type="ECO:0000256" key="1">
    <source>
        <dbReference type="SAM" id="MobiDB-lite"/>
    </source>
</evidence>